<name>A0A165Z764_EXIGL</name>
<dbReference type="STRING" id="1314781.A0A165Z764"/>
<dbReference type="Proteomes" id="UP000077266">
    <property type="component" value="Unassembled WGS sequence"/>
</dbReference>
<dbReference type="InParanoid" id="A0A165Z764"/>
<protein>
    <submittedName>
        <fullName evidence="1">Uncharacterized protein</fullName>
    </submittedName>
</protein>
<dbReference type="OrthoDB" id="3065006at2759"/>
<sequence>MQRQGMPLKNNSGEKVPLVSSPVALVSSPPPSDSCAPRYARLCFRHSPQHSELGTRRLGQRPQAKLDSFYSWCCSVFLRINKLKSWWMPLSSIPRVLPVFKLGGELVPVKETEFYVGMKLSASRNIFAQHSQYKADTAFTISSIMFASIDKRCVQFPPVTSCRLYKTIIDPHLTHGCDVSPDATKSSTDGLEWTQHIYLRKALRVGKKTTTVALFTETGIAPVRYRRADLLVRFLGYLLQRPRTDLVACALRDSLDLAAAGCASWALGCVEELTTSTCSGRSPRGERCVGHWRS</sequence>
<dbReference type="EMBL" id="KV426530">
    <property type="protein sequence ID" value="KZV80029.1"/>
    <property type="molecule type" value="Genomic_DNA"/>
</dbReference>
<dbReference type="AlphaFoldDB" id="A0A165Z764"/>
<reference evidence="1 2" key="1">
    <citation type="journal article" date="2016" name="Mol. Biol. Evol.">
        <title>Comparative Genomics of Early-Diverging Mushroom-Forming Fungi Provides Insights into the Origins of Lignocellulose Decay Capabilities.</title>
        <authorList>
            <person name="Nagy L.G."/>
            <person name="Riley R."/>
            <person name="Tritt A."/>
            <person name="Adam C."/>
            <person name="Daum C."/>
            <person name="Floudas D."/>
            <person name="Sun H."/>
            <person name="Yadav J.S."/>
            <person name="Pangilinan J."/>
            <person name="Larsson K.H."/>
            <person name="Matsuura K."/>
            <person name="Barry K."/>
            <person name="Labutti K."/>
            <person name="Kuo R."/>
            <person name="Ohm R.A."/>
            <person name="Bhattacharya S.S."/>
            <person name="Shirouzu T."/>
            <person name="Yoshinaga Y."/>
            <person name="Martin F.M."/>
            <person name="Grigoriev I.V."/>
            <person name="Hibbett D.S."/>
        </authorList>
    </citation>
    <scope>NUCLEOTIDE SEQUENCE [LARGE SCALE GENOMIC DNA]</scope>
    <source>
        <strain evidence="1 2">HHB12029</strain>
    </source>
</reference>
<keyword evidence="2" id="KW-1185">Reference proteome</keyword>
<organism evidence="1 2">
    <name type="scientific">Exidia glandulosa HHB12029</name>
    <dbReference type="NCBI Taxonomy" id="1314781"/>
    <lineage>
        <taxon>Eukaryota</taxon>
        <taxon>Fungi</taxon>
        <taxon>Dikarya</taxon>
        <taxon>Basidiomycota</taxon>
        <taxon>Agaricomycotina</taxon>
        <taxon>Agaricomycetes</taxon>
        <taxon>Auriculariales</taxon>
        <taxon>Exidiaceae</taxon>
        <taxon>Exidia</taxon>
    </lineage>
</organism>
<evidence type="ECO:0000313" key="1">
    <source>
        <dbReference type="EMBL" id="KZV80029.1"/>
    </source>
</evidence>
<gene>
    <name evidence="1" type="ORF">EXIGLDRAFT_437400</name>
</gene>
<evidence type="ECO:0000313" key="2">
    <source>
        <dbReference type="Proteomes" id="UP000077266"/>
    </source>
</evidence>
<proteinExistence type="predicted"/>
<accession>A0A165Z764</accession>